<comment type="caution">
    <text evidence="8">The sequence shown here is derived from an EMBL/GenBank/DDBJ whole genome shotgun (WGS) entry which is preliminary data.</text>
</comment>
<evidence type="ECO:0000256" key="4">
    <source>
        <dbReference type="ARBA" id="ARBA00022857"/>
    </source>
</evidence>
<dbReference type="Pfam" id="PF07992">
    <property type="entry name" value="Pyr_redox_2"/>
    <property type="match status" value="1"/>
</dbReference>
<evidence type="ECO:0000313" key="9">
    <source>
        <dbReference type="Proteomes" id="UP000177273"/>
    </source>
</evidence>
<evidence type="ECO:0000256" key="6">
    <source>
        <dbReference type="HAMAP-Rule" id="MF_01685"/>
    </source>
</evidence>
<dbReference type="EMBL" id="MKIQ01000003">
    <property type="protein sequence ID" value="OFI47728.1"/>
    <property type="molecule type" value="Genomic_DNA"/>
</dbReference>
<evidence type="ECO:0000256" key="5">
    <source>
        <dbReference type="ARBA" id="ARBA00023002"/>
    </source>
</evidence>
<keyword evidence="5 6" id="KW-0560">Oxidoreductase</keyword>
<evidence type="ECO:0000256" key="1">
    <source>
        <dbReference type="ARBA" id="ARBA00011738"/>
    </source>
</evidence>
<dbReference type="InterPro" id="IPR050097">
    <property type="entry name" value="Ferredoxin-NADP_redctase_2"/>
</dbReference>
<evidence type="ECO:0000256" key="3">
    <source>
        <dbReference type="ARBA" id="ARBA00022827"/>
    </source>
</evidence>
<dbReference type="SUPFAM" id="SSF51905">
    <property type="entry name" value="FAD/NAD(P)-binding domain"/>
    <property type="match status" value="1"/>
</dbReference>
<organism evidence="8 9">
    <name type="scientific">Floricoccus penangensis</name>
    <dbReference type="NCBI Taxonomy" id="1859475"/>
    <lineage>
        <taxon>Bacteria</taxon>
        <taxon>Bacillati</taxon>
        <taxon>Bacillota</taxon>
        <taxon>Bacilli</taxon>
        <taxon>Lactobacillales</taxon>
        <taxon>Streptococcaceae</taxon>
        <taxon>Floricoccus</taxon>
    </lineage>
</organism>
<gene>
    <name evidence="8" type="ORF">BG262_08495</name>
</gene>
<keyword evidence="3 6" id="KW-0274">FAD</keyword>
<evidence type="ECO:0000256" key="2">
    <source>
        <dbReference type="ARBA" id="ARBA00022630"/>
    </source>
</evidence>
<dbReference type="HAMAP" id="MF_01685">
    <property type="entry name" value="FENR2"/>
    <property type="match status" value="1"/>
</dbReference>
<comment type="subunit">
    <text evidence="1 6">Homodimer.</text>
</comment>
<dbReference type="PRINTS" id="PR00368">
    <property type="entry name" value="FADPNR"/>
</dbReference>
<comment type="cofactor">
    <cofactor evidence="6">
        <name>FAD</name>
        <dbReference type="ChEBI" id="CHEBI:57692"/>
    </cofactor>
    <text evidence="6">Binds 1 FAD per subunit.</text>
</comment>
<feature type="domain" description="FAD/NAD(P)-binding" evidence="7">
    <location>
        <begin position="6"/>
        <end position="300"/>
    </location>
</feature>
<comment type="similarity">
    <text evidence="6">Belongs to the ferredoxin--NADP reductase type 2 family.</text>
</comment>
<dbReference type="GO" id="GO:0004324">
    <property type="term" value="F:ferredoxin-NADP+ reductase activity"/>
    <property type="evidence" value="ECO:0007669"/>
    <property type="project" value="UniProtKB-UniRule"/>
</dbReference>
<dbReference type="AlphaFoldDB" id="A0A9Q5P0K2"/>
<dbReference type="PANTHER" id="PTHR48105">
    <property type="entry name" value="THIOREDOXIN REDUCTASE 1-RELATED-RELATED"/>
    <property type="match status" value="1"/>
</dbReference>
<feature type="binding site" evidence="6">
    <location>
        <position position="89"/>
    </location>
    <ligand>
        <name>FAD</name>
        <dbReference type="ChEBI" id="CHEBI:57692"/>
    </ligand>
</feature>
<keyword evidence="4 6" id="KW-0521">NADP</keyword>
<dbReference type="PRINTS" id="PR00469">
    <property type="entry name" value="PNDRDTASEII"/>
</dbReference>
<feature type="binding site" evidence="6">
    <location>
        <position position="288"/>
    </location>
    <ligand>
        <name>FAD</name>
        <dbReference type="ChEBI" id="CHEBI:57692"/>
    </ligand>
</feature>
<dbReference type="EC" id="1.18.1.2" evidence="6"/>
<keyword evidence="2 6" id="KW-0285">Flavoprotein</keyword>
<feature type="binding site" evidence="6">
    <location>
        <position position="122"/>
    </location>
    <ligand>
        <name>FAD</name>
        <dbReference type="ChEBI" id="CHEBI:57692"/>
    </ligand>
</feature>
<dbReference type="InterPro" id="IPR022890">
    <property type="entry name" value="Fd--NADP_Rdtase_type_2"/>
</dbReference>
<proteinExistence type="inferred from homology"/>
<reference evidence="9" key="1">
    <citation type="submission" date="2016-09" db="EMBL/GenBank/DDBJ databases">
        <title>Draft genome sequence of a novel species of the family Streptococcaceae isolated from flowers.</title>
        <authorList>
            <person name="Chuah L.-O."/>
            <person name="Yap K.-P."/>
            <person name="Thong K.L."/>
            <person name="Liong M.T."/>
            <person name="Ahmad R."/>
            <person name="Rusul G."/>
        </authorList>
    </citation>
    <scope>NUCLEOTIDE SEQUENCE [LARGE SCALE GENOMIC DNA]</scope>
    <source>
        <strain evidence="9">HibF3</strain>
    </source>
</reference>
<dbReference type="OrthoDB" id="9806179at2"/>
<dbReference type="RefSeq" id="WP_070787126.1">
    <property type="nucleotide sequence ID" value="NZ_MKIQ01000003.1"/>
</dbReference>
<evidence type="ECO:0000259" key="7">
    <source>
        <dbReference type="Pfam" id="PF07992"/>
    </source>
</evidence>
<sequence>MSKEIYDITIIGAGPVGLYAGFYAGMRSVKTQIIESLPQVGGQLQAIYPEKYIHDVAGHTKVKASELVEQLSKQVEKMPEVEIKVGQSVTDIEKVGDNYLVTTDKGAYETKSIILATGNGSFNPRQLAADVDKNLVNEEERIFYHVDKLDNYRELDVVVAGGGDSAIDIAMMLVQVANKVYLVHRRKEFRALEESVRQLHLSGVEVLTPYKFNNIQDAGDAIEINLTKVKSQDEERTISVDKLIVNYGFLSDNSHSKNWQIDLNKNRGLYEVDSLMETNMPLIYAIGDGATYPGKLKLISQGFGEGPTAVNQIVEKLYPKNSRIVHSTSLF</sequence>
<dbReference type="GO" id="GO:0050661">
    <property type="term" value="F:NADP binding"/>
    <property type="evidence" value="ECO:0007669"/>
    <property type="project" value="UniProtKB-UniRule"/>
</dbReference>
<name>A0A9Q5P0K2_9LACT</name>
<feature type="binding site" evidence="6">
    <location>
        <position position="35"/>
    </location>
    <ligand>
        <name>FAD</name>
        <dbReference type="ChEBI" id="CHEBI:57692"/>
    </ligand>
</feature>
<feature type="binding site" evidence="6">
    <location>
        <position position="43"/>
    </location>
    <ligand>
        <name>FAD</name>
        <dbReference type="ChEBI" id="CHEBI:57692"/>
    </ligand>
</feature>
<comment type="catalytic activity">
    <reaction evidence="6">
        <text>2 reduced [2Fe-2S]-[ferredoxin] + NADP(+) + H(+) = 2 oxidized [2Fe-2S]-[ferredoxin] + NADPH</text>
        <dbReference type="Rhea" id="RHEA:20125"/>
        <dbReference type="Rhea" id="RHEA-COMP:10000"/>
        <dbReference type="Rhea" id="RHEA-COMP:10001"/>
        <dbReference type="ChEBI" id="CHEBI:15378"/>
        <dbReference type="ChEBI" id="CHEBI:33737"/>
        <dbReference type="ChEBI" id="CHEBI:33738"/>
        <dbReference type="ChEBI" id="CHEBI:57783"/>
        <dbReference type="ChEBI" id="CHEBI:58349"/>
        <dbReference type="EC" id="1.18.1.2"/>
    </reaction>
</comment>
<dbReference type="GO" id="GO:0050660">
    <property type="term" value="F:flavin adenine dinucleotide binding"/>
    <property type="evidence" value="ECO:0007669"/>
    <property type="project" value="UniProtKB-UniRule"/>
</dbReference>
<feature type="binding site" evidence="6">
    <location>
        <position position="48"/>
    </location>
    <ligand>
        <name>FAD</name>
        <dbReference type="ChEBI" id="CHEBI:57692"/>
    </ligand>
</feature>
<dbReference type="InterPro" id="IPR036188">
    <property type="entry name" value="FAD/NAD-bd_sf"/>
</dbReference>
<comment type="caution">
    <text evidence="6">Lacks conserved residue(s) required for the propagation of feature annotation.</text>
</comment>
<protein>
    <recommendedName>
        <fullName evidence="6">Ferredoxin--NADP reductase</fullName>
        <shortName evidence="6">FNR</shortName>
        <shortName evidence="6">Fd-NADP(+) reductase</shortName>
        <ecNumber evidence="6">1.18.1.2</ecNumber>
    </recommendedName>
</protein>
<evidence type="ECO:0000313" key="8">
    <source>
        <dbReference type="EMBL" id="OFI47728.1"/>
    </source>
</evidence>
<dbReference type="Gene3D" id="3.50.50.60">
    <property type="entry name" value="FAD/NAD(P)-binding domain"/>
    <property type="match status" value="2"/>
</dbReference>
<dbReference type="Proteomes" id="UP000177273">
    <property type="component" value="Unassembled WGS sequence"/>
</dbReference>
<accession>A0A9Q5P0K2</accession>
<dbReference type="InterPro" id="IPR023753">
    <property type="entry name" value="FAD/NAD-binding_dom"/>
</dbReference>
<feature type="binding site" evidence="6">
    <location>
        <position position="328"/>
    </location>
    <ligand>
        <name>FAD</name>
        <dbReference type="ChEBI" id="CHEBI:57692"/>
    </ligand>
</feature>
<keyword evidence="9" id="KW-1185">Reference proteome</keyword>